<keyword evidence="1" id="KW-0812">Transmembrane</keyword>
<dbReference type="Proteomes" id="UP000602284">
    <property type="component" value="Unassembled WGS sequence"/>
</dbReference>
<feature type="transmembrane region" description="Helical" evidence="1">
    <location>
        <begin position="6"/>
        <end position="21"/>
    </location>
</feature>
<protein>
    <recommendedName>
        <fullName evidence="4">DUF1453 domain-containing protein</fullName>
    </recommendedName>
</protein>
<evidence type="ECO:0008006" key="4">
    <source>
        <dbReference type="Google" id="ProtNLM"/>
    </source>
</evidence>
<feature type="transmembrane region" description="Helical" evidence="1">
    <location>
        <begin position="127"/>
        <end position="145"/>
    </location>
</feature>
<keyword evidence="3" id="KW-1185">Reference proteome</keyword>
<comment type="caution">
    <text evidence="2">The sequence shown here is derived from an EMBL/GenBank/DDBJ whole genome shotgun (WGS) entry which is preliminary data.</text>
</comment>
<feature type="transmembrane region" description="Helical" evidence="1">
    <location>
        <begin position="86"/>
        <end position="107"/>
    </location>
</feature>
<evidence type="ECO:0000313" key="2">
    <source>
        <dbReference type="EMBL" id="MBL0388313.1"/>
    </source>
</evidence>
<accession>A0ABS1JDE2</accession>
<feature type="transmembrane region" description="Helical" evidence="1">
    <location>
        <begin position="57"/>
        <end position="74"/>
    </location>
</feature>
<organism evidence="2 3">
    <name type="scientific">Tumebacillus amylolyticus</name>
    <dbReference type="NCBI Taxonomy" id="2801339"/>
    <lineage>
        <taxon>Bacteria</taxon>
        <taxon>Bacillati</taxon>
        <taxon>Bacillota</taxon>
        <taxon>Bacilli</taxon>
        <taxon>Bacillales</taxon>
        <taxon>Alicyclobacillaceae</taxon>
        <taxon>Tumebacillus</taxon>
    </lineage>
</organism>
<dbReference type="EMBL" id="JAEQNB010000005">
    <property type="protein sequence ID" value="MBL0388313.1"/>
    <property type="molecule type" value="Genomic_DNA"/>
</dbReference>
<keyword evidence="1" id="KW-0472">Membrane</keyword>
<gene>
    <name evidence="2" type="ORF">JJB07_17040</name>
</gene>
<proteinExistence type="predicted"/>
<feature type="transmembrane region" description="Helical" evidence="1">
    <location>
        <begin position="33"/>
        <end position="51"/>
    </location>
</feature>
<name>A0ABS1JDE2_9BACL</name>
<evidence type="ECO:0000313" key="3">
    <source>
        <dbReference type="Proteomes" id="UP000602284"/>
    </source>
</evidence>
<dbReference type="RefSeq" id="WP_201637119.1">
    <property type="nucleotide sequence ID" value="NZ_JAEQNB010000005.1"/>
</dbReference>
<reference evidence="2 3" key="1">
    <citation type="submission" date="2021-01" db="EMBL/GenBank/DDBJ databases">
        <title>Tumebacillus sp. strain ITR2 16S ribosomal RNA gene Genome sequencing and assembly.</title>
        <authorList>
            <person name="Kang M."/>
        </authorList>
    </citation>
    <scope>NUCLEOTIDE SEQUENCE [LARGE SCALE GENOMIC DNA]</scope>
    <source>
        <strain evidence="2 3">ITR2</strain>
    </source>
</reference>
<keyword evidence="1" id="KW-1133">Transmembrane helix</keyword>
<sequence length="160" mass="17545">MDMKTVVIGLLIFLVVIRAQLRSRQLSSRQFFLPLLVLLFGMYTAASIGGIAVGDWIVLFTGTVLGVAVGMVQGKFVRVFEQNGTWFIAGSLASVGLWLASIPIRFGLKYGMSALIATPDLFSGDNFMVPFLFSIAGLMLGRIIMVSMRYPKQALAWMNN</sequence>
<evidence type="ECO:0000256" key="1">
    <source>
        <dbReference type="SAM" id="Phobius"/>
    </source>
</evidence>